<name>Q47UC1_COLP3</name>
<evidence type="ECO:0000313" key="2">
    <source>
        <dbReference type="Proteomes" id="UP000000547"/>
    </source>
</evidence>
<accession>Q47UC1</accession>
<protein>
    <submittedName>
        <fullName evidence="1">Uncharacterized protein</fullName>
    </submittedName>
</protein>
<dbReference type="EMBL" id="CP000083">
    <property type="protein sequence ID" value="AAZ23958.1"/>
    <property type="molecule type" value="Genomic_DNA"/>
</dbReference>
<dbReference type="AlphaFoldDB" id="Q47UC1"/>
<reference evidence="1" key="1">
    <citation type="journal article" date="2005" name="Proc. Natl. Acad. Sci. U.S.A.">
        <title>The psychrophilic lifestyle as revealed by the genome sequence of Colwellia psychrerythraea 34H through genomic and proteomic analyses.</title>
        <authorList>
            <person name="Methe B.A."/>
            <person name="Nelson K.E."/>
            <person name="Deming J.W."/>
            <person name="Momen B."/>
            <person name="Melamud E."/>
            <person name="Zhang X."/>
            <person name="Moult J."/>
            <person name="Madupu R."/>
            <person name="Nelson W.C."/>
            <person name="Dodson R.J."/>
            <person name="Brinkac L.M."/>
            <person name="Daugherty S.C."/>
            <person name="Durkin A.S."/>
            <person name="DeBoy R.T."/>
            <person name="Kolonay J.F."/>
            <person name="Sullivan S.A."/>
            <person name="Zhou L."/>
            <person name="Davidsen T.M."/>
            <person name="Wu M."/>
            <person name="Huston A.L."/>
            <person name="Lewis M."/>
            <person name="Weaver B."/>
            <person name="Weidman J.F."/>
            <person name="Khouri H."/>
            <person name="Utterback T.R."/>
            <person name="Feldblyum T.V."/>
            <person name="Fraser C.M."/>
        </authorList>
    </citation>
    <scope>NUCLEOTIDE SEQUENCE [LARGE SCALE GENOMIC DNA]</scope>
    <source>
        <strain evidence="1">34H</strain>
    </source>
</reference>
<gene>
    <name evidence="1" type="ordered locus">CPS_4963</name>
</gene>
<dbReference type="KEGG" id="cps:CPS_4963"/>
<organism evidence="1 2">
    <name type="scientific">Colwellia psychrerythraea (strain 34H / ATCC BAA-681)</name>
    <name type="common">Vibrio psychroerythus</name>
    <dbReference type="NCBI Taxonomy" id="167879"/>
    <lineage>
        <taxon>Bacteria</taxon>
        <taxon>Pseudomonadati</taxon>
        <taxon>Pseudomonadota</taxon>
        <taxon>Gammaproteobacteria</taxon>
        <taxon>Alteromonadales</taxon>
        <taxon>Colwelliaceae</taxon>
        <taxon>Colwellia</taxon>
    </lineage>
</organism>
<proteinExistence type="predicted"/>
<evidence type="ECO:0000313" key="1">
    <source>
        <dbReference type="EMBL" id="AAZ23958.1"/>
    </source>
</evidence>
<dbReference type="STRING" id="167879.CPS_4963"/>
<dbReference type="Proteomes" id="UP000000547">
    <property type="component" value="Chromosome"/>
</dbReference>
<sequence>MSFSTLITLLSFTLFTLSILLNLAQGKGGIV</sequence>
<dbReference type="HOGENOM" id="CLU_3395951_0_0_6"/>